<feature type="transmembrane region" description="Helical" evidence="6">
    <location>
        <begin position="389"/>
        <end position="407"/>
    </location>
</feature>
<feature type="transmembrane region" description="Helical" evidence="6">
    <location>
        <begin position="294"/>
        <end position="318"/>
    </location>
</feature>
<feature type="transmembrane region" description="Helical" evidence="6">
    <location>
        <begin position="187"/>
        <end position="205"/>
    </location>
</feature>
<feature type="transmembrane region" description="Helical" evidence="6">
    <location>
        <begin position="361"/>
        <end position="383"/>
    </location>
</feature>
<protein>
    <recommendedName>
        <fullName evidence="9">Polysaccharide biosynthesis protein C-terminal domain-containing protein</fullName>
    </recommendedName>
</protein>
<feature type="transmembrane region" description="Helical" evidence="6">
    <location>
        <begin position="104"/>
        <end position="121"/>
    </location>
</feature>
<dbReference type="Proteomes" id="UP000230731">
    <property type="component" value="Unassembled WGS sequence"/>
</dbReference>
<evidence type="ECO:0008006" key="9">
    <source>
        <dbReference type="Google" id="ProtNLM"/>
    </source>
</evidence>
<dbReference type="AlphaFoldDB" id="A0A2M6WZR7"/>
<evidence type="ECO:0000256" key="6">
    <source>
        <dbReference type="SAM" id="Phobius"/>
    </source>
</evidence>
<organism evidence="7 8">
    <name type="scientific">Candidatus Andersenbacteria bacterium CG10_big_fil_rev_8_21_14_0_10_54_11</name>
    <dbReference type="NCBI Taxonomy" id="1974485"/>
    <lineage>
        <taxon>Bacteria</taxon>
        <taxon>Candidatus Anderseniibacteriota</taxon>
    </lineage>
</organism>
<reference evidence="8" key="1">
    <citation type="submission" date="2017-09" db="EMBL/GenBank/DDBJ databases">
        <title>Depth-based differentiation of microbial function through sediment-hosted aquifers and enrichment of novel symbionts in the deep terrestrial subsurface.</title>
        <authorList>
            <person name="Probst A.J."/>
            <person name="Ladd B."/>
            <person name="Jarett J.K."/>
            <person name="Geller-Mcgrath D.E."/>
            <person name="Sieber C.M.K."/>
            <person name="Emerson J.B."/>
            <person name="Anantharaman K."/>
            <person name="Thomas B.C."/>
            <person name="Malmstrom R."/>
            <person name="Stieglmeier M."/>
            <person name="Klingl A."/>
            <person name="Woyke T."/>
            <person name="Ryan C.M."/>
            <person name="Banfield J.F."/>
        </authorList>
    </citation>
    <scope>NUCLEOTIDE SEQUENCE [LARGE SCALE GENOMIC DNA]</scope>
</reference>
<feature type="transmembrane region" description="Helical" evidence="6">
    <location>
        <begin position="127"/>
        <end position="147"/>
    </location>
</feature>
<evidence type="ECO:0000256" key="4">
    <source>
        <dbReference type="ARBA" id="ARBA00022989"/>
    </source>
</evidence>
<dbReference type="PANTHER" id="PTHR30250:SF11">
    <property type="entry name" value="O-ANTIGEN TRANSPORTER-RELATED"/>
    <property type="match status" value="1"/>
</dbReference>
<dbReference type="EMBL" id="PEZP01000021">
    <property type="protein sequence ID" value="PIT98260.1"/>
    <property type="molecule type" value="Genomic_DNA"/>
</dbReference>
<dbReference type="InterPro" id="IPR002797">
    <property type="entry name" value="Polysacc_synth"/>
</dbReference>
<feature type="transmembrane region" description="Helical" evidence="6">
    <location>
        <begin position="159"/>
        <end position="181"/>
    </location>
</feature>
<name>A0A2M6WZR7_9BACT</name>
<proteinExistence type="predicted"/>
<keyword evidence="5 6" id="KW-0472">Membrane</keyword>
<sequence>MMGWIAGMVTAVGRRLGIDAAYFLRQGFWSVMSEVVPAACGLLIAIAFTRWSTSETFGKFQLLVSLLGLAAVASLKGLDTVVLRDAAAGKDGVLRRAIRLRLRWSLLSVPAFLAMAGWYLHLGDSELGVGLIAAAAAAPAYYTVQLWQVFLKGKQRFDLFSQLISVRAVVVLLMMAILLWLAPEKTALLFCAYAALYAVSGGWILQLVRRRYAATDAVSDDWRSYTYFLSKAGLVKLVASHIDKVLVGILYSPAVLAVYSIGIIIPNSMLLLLKGILETTLPKLAHQQTVHFRHIGISLGLGAAALAVTAAAGWWLIAPLFGTQYAAARPLALIAAGGVLLQPLVQLLYNFAQVHGRRRAVLYGTTFSPLMKFALLAILAPLWQEYGVALAYSLMPLIWTVWVLAGLKVHFARRTVS</sequence>
<feature type="transmembrane region" description="Helical" evidence="6">
    <location>
        <begin position="28"/>
        <end position="48"/>
    </location>
</feature>
<dbReference type="GO" id="GO:0005886">
    <property type="term" value="C:plasma membrane"/>
    <property type="evidence" value="ECO:0007669"/>
    <property type="project" value="UniProtKB-SubCell"/>
</dbReference>
<evidence type="ECO:0000256" key="1">
    <source>
        <dbReference type="ARBA" id="ARBA00004651"/>
    </source>
</evidence>
<evidence type="ECO:0000256" key="2">
    <source>
        <dbReference type="ARBA" id="ARBA00022475"/>
    </source>
</evidence>
<evidence type="ECO:0000256" key="5">
    <source>
        <dbReference type="ARBA" id="ARBA00023136"/>
    </source>
</evidence>
<evidence type="ECO:0000313" key="8">
    <source>
        <dbReference type="Proteomes" id="UP000230731"/>
    </source>
</evidence>
<dbReference type="Pfam" id="PF01943">
    <property type="entry name" value="Polysacc_synt"/>
    <property type="match status" value="1"/>
</dbReference>
<feature type="transmembrane region" description="Helical" evidence="6">
    <location>
        <begin position="330"/>
        <end position="349"/>
    </location>
</feature>
<comment type="caution">
    <text evidence="7">The sequence shown here is derived from an EMBL/GenBank/DDBJ whole genome shotgun (WGS) entry which is preliminary data.</text>
</comment>
<feature type="transmembrane region" description="Helical" evidence="6">
    <location>
        <begin position="60"/>
        <end position="83"/>
    </location>
</feature>
<evidence type="ECO:0000256" key="3">
    <source>
        <dbReference type="ARBA" id="ARBA00022692"/>
    </source>
</evidence>
<keyword evidence="2" id="KW-1003">Cell membrane</keyword>
<dbReference type="InterPro" id="IPR050833">
    <property type="entry name" value="Poly_Biosynth_Transport"/>
</dbReference>
<dbReference type="PANTHER" id="PTHR30250">
    <property type="entry name" value="PST FAMILY PREDICTED COLANIC ACID TRANSPORTER"/>
    <property type="match status" value="1"/>
</dbReference>
<accession>A0A2M6WZR7</accession>
<gene>
    <name evidence="7" type="ORF">COT71_01810</name>
</gene>
<comment type="subcellular location">
    <subcellularLocation>
        <location evidence="1">Cell membrane</location>
        <topology evidence="1">Multi-pass membrane protein</topology>
    </subcellularLocation>
</comment>
<keyword evidence="3 6" id="KW-0812">Transmembrane</keyword>
<evidence type="ECO:0000313" key="7">
    <source>
        <dbReference type="EMBL" id="PIT98260.1"/>
    </source>
</evidence>
<keyword evidence="4 6" id="KW-1133">Transmembrane helix</keyword>